<dbReference type="InterPro" id="IPR046427">
    <property type="entry name" value="Legumain_prodom_sf"/>
</dbReference>
<dbReference type="FunFam" id="1.10.132.130:FF:000001">
    <property type="entry name" value="Vacuolar-processing enzyme beta-isozyme"/>
    <property type="match status" value="1"/>
</dbReference>
<dbReference type="InterPro" id="IPR048501">
    <property type="entry name" value="Legum_prodom"/>
</dbReference>
<evidence type="ECO:0000256" key="1">
    <source>
        <dbReference type="SAM" id="SignalP"/>
    </source>
</evidence>
<proteinExistence type="predicted"/>
<comment type="caution">
    <text evidence="3">The sequence shown here is derived from an EMBL/GenBank/DDBJ whole genome shotgun (WGS) entry which is preliminary data.</text>
</comment>
<feature type="domain" description="Legumain prodomain" evidence="2">
    <location>
        <begin position="58"/>
        <end position="152"/>
    </location>
</feature>
<dbReference type="Pfam" id="PF20985">
    <property type="entry name" value="Legum_prodom"/>
    <property type="match status" value="1"/>
</dbReference>
<dbReference type="Gramene" id="mRNA:HanXRQr2_Chr01g0039391">
    <property type="protein sequence ID" value="mRNA:HanXRQr2_Chr01g0039391"/>
    <property type="gene ID" value="HanXRQr2_Chr01g0039391"/>
</dbReference>
<dbReference type="PANTHER" id="PTHR31587">
    <property type="entry name" value="TRANSMEMBRANE PROTEIN (DUF2215)"/>
    <property type="match status" value="1"/>
</dbReference>
<organism evidence="3 4">
    <name type="scientific">Helianthus annuus</name>
    <name type="common">Common sunflower</name>
    <dbReference type="NCBI Taxonomy" id="4232"/>
    <lineage>
        <taxon>Eukaryota</taxon>
        <taxon>Viridiplantae</taxon>
        <taxon>Streptophyta</taxon>
        <taxon>Embryophyta</taxon>
        <taxon>Tracheophyta</taxon>
        <taxon>Spermatophyta</taxon>
        <taxon>Magnoliopsida</taxon>
        <taxon>eudicotyledons</taxon>
        <taxon>Gunneridae</taxon>
        <taxon>Pentapetalae</taxon>
        <taxon>asterids</taxon>
        <taxon>campanulids</taxon>
        <taxon>Asterales</taxon>
        <taxon>Asteraceae</taxon>
        <taxon>Asteroideae</taxon>
        <taxon>Heliantheae alliance</taxon>
        <taxon>Heliantheae</taxon>
        <taxon>Helianthus</taxon>
    </lineage>
</organism>
<evidence type="ECO:0000259" key="2">
    <source>
        <dbReference type="Pfam" id="PF20985"/>
    </source>
</evidence>
<dbReference type="PANTHER" id="PTHR31587:SF3">
    <property type="entry name" value="EXPRESSED PROTEIN"/>
    <property type="match status" value="1"/>
</dbReference>
<evidence type="ECO:0000313" key="3">
    <source>
        <dbReference type="EMBL" id="KAF5823535.1"/>
    </source>
</evidence>
<protein>
    <submittedName>
        <fullName evidence="3">Legumain protein</fullName>
        <ecNumber evidence="3">3.4.22.34</ecNumber>
    </submittedName>
</protein>
<keyword evidence="1" id="KW-0732">Signal</keyword>
<dbReference type="EMBL" id="MNCJ02000316">
    <property type="protein sequence ID" value="KAF5823535.1"/>
    <property type="molecule type" value="Genomic_DNA"/>
</dbReference>
<dbReference type="EC" id="3.4.22.34" evidence="3"/>
<feature type="signal peptide" evidence="1">
    <location>
        <begin position="1"/>
        <end position="22"/>
    </location>
</feature>
<dbReference type="Proteomes" id="UP000215914">
    <property type="component" value="Unassembled WGS sequence"/>
</dbReference>
<dbReference type="GO" id="GO:0004197">
    <property type="term" value="F:cysteine-type endopeptidase activity"/>
    <property type="evidence" value="ECO:0007669"/>
    <property type="project" value="UniProtKB-EC"/>
</dbReference>
<keyword evidence="4" id="KW-1185">Reference proteome</keyword>
<feature type="chain" id="PRO_5039938512" evidence="1">
    <location>
        <begin position="23"/>
        <end position="363"/>
    </location>
</feature>
<reference evidence="3" key="2">
    <citation type="submission" date="2020-06" db="EMBL/GenBank/DDBJ databases">
        <title>Helianthus annuus Genome sequencing and assembly Release 2.</title>
        <authorList>
            <person name="Gouzy J."/>
            <person name="Langlade N."/>
            <person name="Munos S."/>
        </authorList>
    </citation>
    <scope>NUCLEOTIDE SEQUENCE</scope>
    <source>
        <tissue evidence="3">Leaves</tissue>
    </source>
</reference>
<name>A0A9K3P4V7_HELAN</name>
<dbReference type="AlphaFoldDB" id="A0A9K3P4V7"/>
<keyword evidence="3" id="KW-0378">Hydrolase</keyword>
<gene>
    <name evidence="3" type="ORF">HanXRQr2_Chr01g0039391</name>
</gene>
<accession>A0A9K3P4V7</accession>
<evidence type="ECO:0000313" key="4">
    <source>
        <dbReference type="Proteomes" id="UP000215914"/>
    </source>
</evidence>
<sequence length="363" mass="41239">MKTSRLICWLVIEVVLFSLSHAEQSHRVRGIKQRDVYPSYLWELYKSSSTIQKPKVAKEIRDAVTKLAYLDSRIDMLGLILFGPKNRRSILRAVRDEKLPMVDDQRCLKSTLKLFEKHCGVLTDDDMKQSLANICNYMVEKAAIKEAIIIACGMHDIEESHGIDVGNPKVNVTPAPVRGTFEYCGRVIVNGVSRRQLGSYAKAYQIMVVPKQILDSWHNMIQICFHQNQSQGLCQCEEDDWRFVRKGSWSSVMSPYEKKFVDVKFVVQLEGFVTVTLDEVSQNWRYGLLVGGIALLYITVSKDIFEKDDGRIVQFVEWATRVVAVTCIFMSSKDTPLAVVAVCSCLALCDVITSIMNGGHIWR</sequence>
<dbReference type="Gene3D" id="1.10.132.130">
    <property type="match status" value="1"/>
</dbReference>
<reference evidence="3" key="1">
    <citation type="journal article" date="2017" name="Nature">
        <title>The sunflower genome provides insights into oil metabolism, flowering and Asterid evolution.</title>
        <authorList>
            <person name="Badouin H."/>
            <person name="Gouzy J."/>
            <person name="Grassa C.J."/>
            <person name="Murat F."/>
            <person name="Staton S.E."/>
            <person name="Cottret L."/>
            <person name="Lelandais-Briere C."/>
            <person name="Owens G.L."/>
            <person name="Carrere S."/>
            <person name="Mayjonade B."/>
            <person name="Legrand L."/>
            <person name="Gill N."/>
            <person name="Kane N.C."/>
            <person name="Bowers J.E."/>
            <person name="Hubner S."/>
            <person name="Bellec A."/>
            <person name="Berard A."/>
            <person name="Berges H."/>
            <person name="Blanchet N."/>
            <person name="Boniface M.C."/>
            <person name="Brunel D."/>
            <person name="Catrice O."/>
            <person name="Chaidir N."/>
            <person name="Claudel C."/>
            <person name="Donnadieu C."/>
            <person name="Faraut T."/>
            <person name="Fievet G."/>
            <person name="Helmstetter N."/>
            <person name="King M."/>
            <person name="Knapp S.J."/>
            <person name="Lai Z."/>
            <person name="Le Paslier M.C."/>
            <person name="Lippi Y."/>
            <person name="Lorenzon L."/>
            <person name="Mandel J.R."/>
            <person name="Marage G."/>
            <person name="Marchand G."/>
            <person name="Marquand E."/>
            <person name="Bret-Mestries E."/>
            <person name="Morien E."/>
            <person name="Nambeesan S."/>
            <person name="Nguyen T."/>
            <person name="Pegot-Espagnet P."/>
            <person name="Pouilly N."/>
            <person name="Raftis F."/>
            <person name="Sallet E."/>
            <person name="Schiex T."/>
            <person name="Thomas J."/>
            <person name="Vandecasteele C."/>
            <person name="Vares D."/>
            <person name="Vear F."/>
            <person name="Vautrin S."/>
            <person name="Crespi M."/>
            <person name="Mangin B."/>
            <person name="Burke J.M."/>
            <person name="Salse J."/>
            <person name="Munos S."/>
            <person name="Vincourt P."/>
            <person name="Rieseberg L.H."/>
            <person name="Langlade N.B."/>
        </authorList>
    </citation>
    <scope>NUCLEOTIDE SEQUENCE</scope>
    <source>
        <tissue evidence="3">Leaves</tissue>
    </source>
</reference>